<keyword evidence="5" id="KW-0271">Exosome</keyword>
<dbReference type="Gene3D" id="3.30.230.70">
    <property type="entry name" value="GHMP Kinase, N-terminal domain"/>
    <property type="match status" value="1"/>
</dbReference>
<evidence type="ECO:0000313" key="10">
    <source>
        <dbReference type="Proteomes" id="UP001208570"/>
    </source>
</evidence>
<accession>A0AAD9N2X5</accession>
<evidence type="ECO:0000259" key="7">
    <source>
        <dbReference type="Pfam" id="PF01138"/>
    </source>
</evidence>
<dbReference type="InterPro" id="IPR001247">
    <property type="entry name" value="ExoRNase_PH_dom1"/>
</dbReference>
<organism evidence="9 10">
    <name type="scientific">Paralvinella palmiformis</name>
    <dbReference type="NCBI Taxonomy" id="53620"/>
    <lineage>
        <taxon>Eukaryota</taxon>
        <taxon>Metazoa</taxon>
        <taxon>Spiralia</taxon>
        <taxon>Lophotrochozoa</taxon>
        <taxon>Annelida</taxon>
        <taxon>Polychaeta</taxon>
        <taxon>Sedentaria</taxon>
        <taxon>Canalipalpata</taxon>
        <taxon>Terebellida</taxon>
        <taxon>Terebelliformia</taxon>
        <taxon>Alvinellidae</taxon>
        <taxon>Paralvinella</taxon>
    </lineage>
</organism>
<evidence type="ECO:0000259" key="8">
    <source>
        <dbReference type="Pfam" id="PF03725"/>
    </source>
</evidence>
<dbReference type="Proteomes" id="UP001208570">
    <property type="component" value="Unassembled WGS sequence"/>
</dbReference>
<dbReference type="InterPro" id="IPR015847">
    <property type="entry name" value="ExoRNase_PH_dom2"/>
</dbReference>
<reference evidence="9" key="1">
    <citation type="journal article" date="2023" name="Mol. Biol. Evol.">
        <title>Third-Generation Sequencing Reveals the Adaptive Role of the Epigenome in Three Deep-Sea Polychaetes.</title>
        <authorList>
            <person name="Perez M."/>
            <person name="Aroh O."/>
            <person name="Sun Y."/>
            <person name="Lan Y."/>
            <person name="Juniper S.K."/>
            <person name="Young C.R."/>
            <person name="Angers B."/>
            <person name="Qian P.Y."/>
        </authorList>
    </citation>
    <scope>NUCLEOTIDE SEQUENCE</scope>
    <source>
        <strain evidence="9">P08H-3</strain>
    </source>
</reference>
<dbReference type="GO" id="GO:0071035">
    <property type="term" value="P:nuclear polyadenylation-dependent rRNA catabolic process"/>
    <property type="evidence" value="ECO:0007669"/>
    <property type="project" value="TreeGrafter"/>
</dbReference>
<dbReference type="InterPro" id="IPR036345">
    <property type="entry name" value="ExoRNase_PH_dom2_sf"/>
</dbReference>
<dbReference type="GO" id="GO:0034476">
    <property type="term" value="P:U5 snRNA 3'-end processing"/>
    <property type="evidence" value="ECO:0007669"/>
    <property type="project" value="TreeGrafter"/>
</dbReference>
<evidence type="ECO:0000256" key="1">
    <source>
        <dbReference type="ARBA" id="ARBA00004496"/>
    </source>
</evidence>
<dbReference type="InterPro" id="IPR027408">
    <property type="entry name" value="PNPase/RNase_PH_dom_sf"/>
</dbReference>
<dbReference type="GO" id="GO:0034475">
    <property type="term" value="P:U4 snRNA 3'-end processing"/>
    <property type="evidence" value="ECO:0007669"/>
    <property type="project" value="TreeGrafter"/>
</dbReference>
<dbReference type="GO" id="GO:0071028">
    <property type="term" value="P:nuclear mRNA surveillance"/>
    <property type="evidence" value="ECO:0007669"/>
    <property type="project" value="TreeGrafter"/>
</dbReference>
<dbReference type="InterPro" id="IPR050590">
    <property type="entry name" value="Exosome_comp_Rrp42_subfam"/>
</dbReference>
<proteinExistence type="inferred from homology"/>
<dbReference type="GO" id="GO:0000467">
    <property type="term" value="P:exonucleolytic trimming to generate mature 3'-end of 5.8S rRNA from tricistronic rRNA transcript (SSU-rRNA, 5.8S rRNA, LSU-rRNA)"/>
    <property type="evidence" value="ECO:0007669"/>
    <property type="project" value="TreeGrafter"/>
</dbReference>
<keyword evidence="10" id="KW-1185">Reference proteome</keyword>
<dbReference type="Pfam" id="PF03725">
    <property type="entry name" value="RNase_PH_C"/>
    <property type="match status" value="1"/>
</dbReference>
<evidence type="ECO:0000256" key="4">
    <source>
        <dbReference type="ARBA" id="ARBA00022490"/>
    </source>
</evidence>
<dbReference type="PANTHER" id="PTHR11097">
    <property type="entry name" value="EXOSOME COMPLEX EXONUCLEASE RIBOSOMAL RNA PROCESSING PROTEIN"/>
    <property type="match status" value="1"/>
</dbReference>
<evidence type="ECO:0000256" key="5">
    <source>
        <dbReference type="ARBA" id="ARBA00022835"/>
    </source>
</evidence>
<dbReference type="EMBL" id="JAODUP010000309">
    <property type="protein sequence ID" value="KAK2153056.1"/>
    <property type="molecule type" value="Genomic_DNA"/>
</dbReference>
<feature type="domain" description="Exoribonuclease phosphorolytic" evidence="7">
    <location>
        <begin position="37"/>
        <end position="171"/>
    </location>
</feature>
<evidence type="ECO:0000256" key="6">
    <source>
        <dbReference type="ARBA" id="ARBA00042523"/>
    </source>
</evidence>
<sequence length="296" mass="32227">MAVVQGWKNWYPGRLGYVDFVFGLDNLRNDGRGCEDYRSLDLETDVVSNSSGSSRVRLANTDILVGVKAELGEPAADKPSEGRIEFFVDCSANAAPEFEGRGGEDLALAISNTLAQSYDNVSSLDKRKLCVIPGHQCWVLYVDILLLECGGNLFDAASVAVKAALFNTKIPNLDVTKNEKGEPSLELRDDPFDCMRVDVAAAPCLVTLNKIGYHHVVDATREEESCTLARLIMGVTADGNVVTLKTEKSGSLDPESVFEMMQTGKRVGISLNNTLSAKLKQEETMAPKKGKKAFLR</sequence>
<dbReference type="GO" id="GO:0005730">
    <property type="term" value="C:nucleolus"/>
    <property type="evidence" value="ECO:0007669"/>
    <property type="project" value="UniProtKB-SubCell"/>
</dbReference>
<dbReference type="AlphaFoldDB" id="A0AAD9N2X5"/>
<dbReference type="SUPFAM" id="SSF54211">
    <property type="entry name" value="Ribosomal protein S5 domain 2-like"/>
    <property type="match status" value="1"/>
</dbReference>
<dbReference type="CDD" id="cd11367">
    <property type="entry name" value="RNase_PH_RRP42"/>
    <property type="match status" value="1"/>
</dbReference>
<dbReference type="Pfam" id="PF01138">
    <property type="entry name" value="RNase_PH"/>
    <property type="match status" value="1"/>
</dbReference>
<dbReference type="PANTHER" id="PTHR11097:SF8">
    <property type="entry name" value="EXOSOME COMPLEX COMPONENT RRP42"/>
    <property type="match status" value="1"/>
</dbReference>
<dbReference type="GO" id="GO:0016075">
    <property type="term" value="P:rRNA catabolic process"/>
    <property type="evidence" value="ECO:0007669"/>
    <property type="project" value="TreeGrafter"/>
</dbReference>
<evidence type="ECO:0000256" key="3">
    <source>
        <dbReference type="ARBA" id="ARBA00006678"/>
    </source>
</evidence>
<name>A0AAD9N2X5_9ANNE</name>
<feature type="domain" description="Exoribonuclease phosphorolytic" evidence="8">
    <location>
        <begin position="203"/>
        <end position="266"/>
    </location>
</feature>
<comment type="similarity">
    <text evidence="3">Belongs to the RNase PH family.</text>
</comment>
<dbReference type="GO" id="GO:0000177">
    <property type="term" value="C:cytoplasmic exosome (RNase complex)"/>
    <property type="evidence" value="ECO:0007669"/>
    <property type="project" value="TreeGrafter"/>
</dbReference>
<comment type="subcellular location">
    <subcellularLocation>
        <location evidence="1">Cytoplasm</location>
    </subcellularLocation>
    <subcellularLocation>
        <location evidence="2">Nucleus</location>
        <location evidence="2">Nucleolus</location>
    </subcellularLocation>
</comment>
<protein>
    <recommendedName>
        <fullName evidence="6">Ribosomal RNA-processing protein 42</fullName>
    </recommendedName>
</protein>
<dbReference type="SUPFAM" id="SSF55666">
    <property type="entry name" value="Ribonuclease PH domain 2-like"/>
    <property type="match status" value="1"/>
</dbReference>
<keyword evidence="4" id="KW-0963">Cytoplasm</keyword>
<dbReference type="GO" id="GO:0035925">
    <property type="term" value="F:mRNA 3'-UTR AU-rich region binding"/>
    <property type="evidence" value="ECO:0007669"/>
    <property type="project" value="TreeGrafter"/>
</dbReference>
<dbReference type="GO" id="GO:0034473">
    <property type="term" value="P:U1 snRNA 3'-end processing"/>
    <property type="evidence" value="ECO:0007669"/>
    <property type="project" value="TreeGrafter"/>
</dbReference>
<gene>
    <name evidence="9" type="ORF">LSH36_309g01034</name>
</gene>
<comment type="caution">
    <text evidence="9">The sequence shown here is derived from an EMBL/GenBank/DDBJ whole genome shotgun (WGS) entry which is preliminary data.</text>
</comment>
<evidence type="ECO:0000313" key="9">
    <source>
        <dbReference type="EMBL" id="KAK2153056.1"/>
    </source>
</evidence>
<evidence type="ECO:0000256" key="2">
    <source>
        <dbReference type="ARBA" id="ARBA00004604"/>
    </source>
</evidence>
<dbReference type="InterPro" id="IPR020568">
    <property type="entry name" value="Ribosomal_Su5_D2-typ_SF"/>
</dbReference>
<dbReference type="GO" id="GO:0000176">
    <property type="term" value="C:nuclear exosome (RNase complex)"/>
    <property type="evidence" value="ECO:0007669"/>
    <property type="project" value="TreeGrafter"/>
</dbReference>
<dbReference type="GO" id="GO:0071038">
    <property type="term" value="P:TRAMP-dependent tRNA surveillance pathway"/>
    <property type="evidence" value="ECO:0007669"/>
    <property type="project" value="TreeGrafter"/>
</dbReference>